<dbReference type="GO" id="GO:0008168">
    <property type="term" value="F:methyltransferase activity"/>
    <property type="evidence" value="ECO:0007669"/>
    <property type="project" value="UniProtKB-KW"/>
</dbReference>
<comment type="caution">
    <text evidence="9">The sequence shown here is derived from an EMBL/GenBank/DDBJ whole genome shotgun (WGS) entry which is preliminary data.</text>
</comment>
<dbReference type="Pfam" id="PF17785">
    <property type="entry name" value="PUA_3"/>
    <property type="match status" value="1"/>
</dbReference>
<evidence type="ECO:0000256" key="3">
    <source>
        <dbReference type="ARBA" id="ARBA00022603"/>
    </source>
</evidence>
<dbReference type="InterPro" id="IPR019614">
    <property type="entry name" value="SAM-dep_methyl-trfase"/>
</dbReference>
<comment type="similarity">
    <text evidence="6">Belongs to the methyltransferase superfamily. RlmI family.</text>
</comment>
<dbReference type="CDD" id="cd02440">
    <property type="entry name" value="AdoMet_MTases"/>
    <property type="match status" value="1"/>
</dbReference>
<evidence type="ECO:0000256" key="6">
    <source>
        <dbReference type="ARBA" id="ARBA00038091"/>
    </source>
</evidence>
<proteinExistence type="inferred from homology"/>
<dbReference type="GO" id="GO:0032259">
    <property type="term" value="P:methylation"/>
    <property type="evidence" value="ECO:0007669"/>
    <property type="project" value="UniProtKB-KW"/>
</dbReference>
<name>A0A512NJ45_9HYPH</name>
<dbReference type="EMBL" id="BKAJ01000115">
    <property type="protein sequence ID" value="GEP58974.1"/>
    <property type="molecule type" value="Genomic_DNA"/>
</dbReference>
<dbReference type="GO" id="GO:0005737">
    <property type="term" value="C:cytoplasm"/>
    <property type="evidence" value="ECO:0007669"/>
    <property type="project" value="UniProtKB-SubCell"/>
</dbReference>
<evidence type="ECO:0000313" key="9">
    <source>
        <dbReference type="EMBL" id="GEP58974.1"/>
    </source>
</evidence>
<dbReference type="Gene3D" id="3.30.750.80">
    <property type="entry name" value="RNA methyltransferase domain (HRMD) like"/>
    <property type="match status" value="1"/>
</dbReference>
<dbReference type="InterPro" id="IPR015947">
    <property type="entry name" value="PUA-like_sf"/>
</dbReference>
<dbReference type="Pfam" id="PF10672">
    <property type="entry name" value="Methyltrans_SAM"/>
    <property type="match status" value="1"/>
</dbReference>
<dbReference type="InterPro" id="IPR029063">
    <property type="entry name" value="SAM-dependent_MTases_sf"/>
</dbReference>
<dbReference type="SUPFAM" id="SSF88697">
    <property type="entry name" value="PUA domain-like"/>
    <property type="match status" value="1"/>
</dbReference>
<evidence type="ECO:0000256" key="1">
    <source>
        <dbReference type="ARBA" id="ARBA00004496"/>
    </source>
</evidence>
<reference evidence="9 10" key="1">
    <citation type="submission" date="2019-07" db="EMBL/GenBank/DDBJ databases">
        <title>Whole genome shotgun sequence of Reyranella soli NBRC 108950.</title>
        <authorList>
            <person name="Hosoyama A."/>
            <person name="Uohara A."/>
            <person name="Ohji S."/>
            <person name="Ichikawa N."/>
        </authorList>
    </citation>
    <scope>NUCLEOTIDE SEQUENCE [LARGE SCALE GENOMIC DNA]</scope>
    <source>
        <strain evidence="9 10">NBRC 108950</strain>
    </source>
</reference>
<dbReference type="PANTHER" id="PTHR42873">
    <property type="entry name" value="RIBOSOMAL RNA LARGE SUBUNIT METHYLTRANSFERASE"/>
    <property type="match status" value="1"/>
</dbReference>
<dbReference type="Gene3D" id="2.30.130.10">
    <property type="entry name" value="PUA domain"/>
    <property type="match status" value="1"/>
</dbReference>
<dbReference type="CDD" id="cd11572">
    <property type="entry name" value="RlmI_M_like"/>
    <property type="match status" value="1"/>
</dbReference>
<comment type="subcellular location">
    <subcellularLocation>
        <location evidence="1">Cytoplasm</location>
    </subcellularLocation>
</comment>
<keyword evidence="10" id="KW-1185">Reference proteome</keyword>
<dbReference type="GO" id="GO:0003723">
    <property type="term" value="F:RNA binding"/>
    <property type="evidence" value="ECO:0007669"/>
    <property type="project" value="InterPro"/>
</dbReference>
<protein>
    <submittedName>
        <fullName evidence="9">SAM-dependent methyltransferase</fullName>
    </submittedName>
</protein>
<keyword evidence="5" id="KW-0949">S-adenosyl-L-methionine</keyword>
<sequence length="395" mass="42473">MAQKKLPSVILRAGEDRRVRAGHPWVFSNEILMDADAKAIPTGSLATLRAPGGEALGLVTFNPHSLIAARLLSTNPEATVDALFLGRRLAQATALRDRLIGVPYYRLIHAEADGLPGVIVDRFGDALVVQVNTAGMELLTPVLLEALEAELSPKTIVLKNDSPVRELEGLKRSTTVVKGDAEQPVELVENNAKFVADLSGGQKTGWFYDQRDNRRFMADLAKDASVLDVYSYSGGFGVLAAARGAKSVVCIDRSQPALDAAKAAAALNGVDKVVSFEKSEVFDALEKLGGKKFDVVICDPPAFVKSRKDLKTGTQGYRKLVRLAAPLVNKGGFFFVASCSHLVDPPLFAEQVRRGLRDASRTGRILRSSGAALDHPVHPGLPETAYLKALTLQLD</sequence>
<dbReference type="RefSeq" id="WP_218037511.1">
    <property type="nucleotide sequence ID" value="NZ_BKAJ01000115.1"/>
</dbReference>
<accession>A0A512NJ45</accession>
<keyword evidence="4 9" id="KW-0808">Transferase</keyword>
<feature type="domain" description="S-adenosylmethionine-dependent methyltransferase" evidence="7">
    <location>
        <begin position="178"/>
        <end position="353"/>
    </location>
</feature>
<keyword evidence="2" id="KW-0963">Cytoplasm</keyword>
<keyword evidence="3 9" id="KW-0489">Methyltransferase</keyword>
<dbReference type="Proteomes" id="UP000321058">
    <property type="component" value="Unassembled WGS sequence"/>
</dbReference>
<dbReference type="InterPro" id="IPR036974">
    <property type="entry name" value="PUA_sf"/>
</dbReference>
<evidence type="ECO:0000256" key="5">
    <source>
        <dbReference type="ARBA" id="ARBA00022691"/>
    </source>
</evidence>
<evidence type="ECO:0000259" key="7">
    <source>
        <dbReference type="Pfam" id="PF10672"/>
    </source>
</evidence>
<evidence type="ECO:0000256" key="2">
    <source>
        <dbReference type="ARBA" id="ARBA00022490"/>
    </source>
</evidence>
<dbReference type="AlphaFoldDB" id="A0A512NJ45"/>
<dbReference type="PROSITE" id="PS50890">
    <property type="entry name" value="PUA"/>
    <property type="match status" value="1"/>
</dbReference>
<dbReference type="Gene3D" id="3.40.50.150">
    <property type="entry name" value="Vaccinia Virus protein VP39"/>
    <property type="match status" value="1"/>
</dbReference>
<feature type="domain" description="RlmI-like PUA" evidence="8">
    <location>
        <begin position="9"/>
        <end position="73"/>
    </location>
</feature>
<dbReference type="SUPFAM" id="SSF53335">
    <property type="entry name" value="S-adenosyl-L-methionine-dependent methyltransferases"/>
    <property type="match status" value="1"/>
</dbReference>
<evidence type="ECO:0000259" key="8">
    <source>
        <dbReference type="Pfam" id="PF17785"/>
    </source>
</evidence>
<dbReference type="CDD" id="cd21153">
    <property type="entry name" value="PUA_RlmI"/>
    <property type="match status" value="1"/>
</dbReference>
<organism evidence="9 10">
    <name type="scientific">Reyranella soli</name>
    <dbReference type="NCBI Taxonomy" id="1230389"/>
    <lineage>
        <taxon>Bacteria</taxon>
        <taxon>Pseudomonadati</taxon>
        <taxon>Pseudomonadota</taxon>
        <taxon>Alphaproteobacteria</taxon>
        <taxon>Hyphomicrobiales</taxon>
        <taxon>Reyranellaceae</taxon>
        <taxon>Reyranella</taxon>
    </lineage>
</organism>
<dbReference type="InterPro" id="IPR041532">
    <property type="entry name" value="RlmI-like_PUA"/>
</dbReference>
<evidence type="ECO:0000256" key="4">
    <source>
        <dbReference type="ARBA" id="ARBA00022679"/>
    </source>
</evidence>
<evidence type="ECO:0000313" key="10">
    <source>
        <dbReference type="Proteomes" id="UP000321058"/>
    </source>
</evidence>
<dbReference type="PANTHER" id="PTHR42873:SF1">
    <property type="entry name" value="S-ADENOSYLMETHIONINE-DEPENDENT METHYLTRANSFERASE DOMAIN-CONTAINING PROTEIN"/>
    <property type="match status" value="1"/>
</dbReference>
<gene>
    <name evidence="9" type="ORF">RSO01_61400</name>
</gene>